<dbReference type="OrthoDB" id="8850210at2"/>
<sequence length="71" mass="8015">MGIFDFFKKKRNGKTNVPSIDEAQLDFIEKSTHNAERLIASFNKKLDGGLDYSESSLTLLDEEILPIITNP</sequence>
<evidence type="ECO:0000313" key="1">
    <source>
        <dbReference type="EMBL" id="CAZ97386.1"/>
    </source>
</evidence>
<dbReference type="HOGENOM" id="CLU_2739239_0_0_10"/>
<dbReference type="RefSeq" id="WP_013994580.1">
    <property type="nucleotide sequence ID" value="NC_015844.1"/>
</dbReference>
<gene>
    <name evidence="1" type="ordered locus">zobellia_3248</name>
</gene>
<proteinExistence type="predicted"/>
<dbReference type="STRING" id="63186.ZOBELLIA_3248"/>
<dbReference type="AlphaFoldDB" id="G0L059"/>
<accession>G0L059</accession>
<keyword evidence="2" id="KW-1185">Reference proteome</keyword>
<protein>
    <submittedName>
        <fullName evidence="1">Uncharacterized protein</fullName>
    </submittedName>
</protein>
<evidence type="ECO:0000313" key="2">
    <source>
        <dbReference type="Proteomes" id="UP000008898"/>
    </source>
</evidence>
<organism evidence="1 2">
    <name type="scientific">Zobellia galactanivorans (strain DSM 12802 / CCUG 47099 / CIP 106680 / NCIMB 13871 / Dsij)</name>
    <dbReference type="NCBI Taxonomy" id="63186"/>
    <lineage>
        <taxon>Bacteria</taxon>
        <taxon>Pseudomonadati</taxon>
        <taxon>Bacteroidota</taxon>
        <taxon>Flavobacteriia</taxon>
        <taxon>Flavobacteriales</taxon>
        <taxon>Flavobacteriaceae</taxon>
        <taxon>Zobellia</taxon>
    </lineage>
</organism>
<dbReference type="Proteomes" id="UP000008898">
    <property type="component" value="Chromosome"/>
</dbReference>
<dbReference type="KEGG" id="zga:ZOBELLIA_3248"/>
<dbReference type="EMBL" id="FP476056">
    <property type="protein sequence ID" value="CAZ97386.1"/>
    <property type="molecule type" value="Genomic_DNA"/>
</dbReference>
<reference evidence="2" key="1">
    <citation type="submission" date="2009-07" db="EMBL/GenBank/DDBJ databases">
        <title>Complete genome sequence of Zobellia galactanivorans Dsij.</title>
        <authorList>
            <consortium name="Genoscope - CEA"/>
        </authorList>
    </citation>
    <scope>NUCLEOTIDE SEQUENCE [LARGE SCALE GENOMIC DNA]</scope>
    <source>
        <strain evidence="2">DSM 12802 / CCUG 47099 / CIP 106680 / NCIMB 13871 / Dsij</strain>
    </source>
</reference>
<reference evidence="1 2" key="2">
    <citation type="journal article" date="2012" name="Environ. Microbiol.">
        <title>Characterization of the first alginolytic operons in a marine bacterium: from their emergence in marine Flavobacteriia to their independent transfers to marine Proteobacteria and human gut Bacteroides.</title>
        <authorList>
            <person name="Thomas F."/>
            <person name="Barbeyron T."/>
            <person name="Tonon T."/>
            <person name="Genicot S."/>
            <person name="Czjzek M."/>
            <person name="Michel G."/>
        </authorList>
    </citation>
    <scope>NUCLEOTIDE SEQUENCE [LARGE SCALE GENOMIC DNA]</scope>
    <source>
        <strain evidence="2">DSM 12802 / CCUG 47099 / CIP 106680 / NCIMB 13871 / Dsij</strain>
    </source>
</reference>
<name>G0L059_ZOBGA</name>